<dbReference type="GO" id="GO:0005886">
    <property type="term" value="C:plasma membrane"/>
    <property type="evidence" value="ECO:0007669"/>
    <property type="project" value="UniProtKB-SubCell"/>
</dbReference>
<evidence type="ECO:0000256" key="3">
    <source>
        <dbReference type="ARBA" id="ARBA00022449"/>
    </source>
</evidence>
<feature type="transmembrane region" description="Helical" evidence="10">
    <location>
        <begin position="390"/>
        <end position="416"/>
    </location>
</feature>
<feature type="transmembrane region" description="Helical" evidence="10">
    <location>
        <begin position="428"/>
        <end position="450"/>
    </location>
</feature>
<evidence type="ECO:0000256" key="6">
    <source>
        <dbReference type="ARBA" id="ARBA00022989"/>
    </source>
</evidence>
<accession>K2PGD6</accession>
<dbReference type="PATRIC" id="fig|1156935.5.peg.1556"/>
<dbReference type="Proteomes" id="UP000007123">
    <property type="component" value="Unassembled WGS sequence"/>
</dbReference>
<dbReference type="NCBIfam" id="TIGR00797">
    <property type="entry name" value="matE"/>
    <property type="match status" value="1"/>
</dbReference>
<feature type="transmembrane region" description="Helical" evidence="10">
    <location>
        <begin position="193"/>
        <end position="213"/>
    </location>
</feature>
<dbReference type="InterPro" id="IPR048279">
    <property type="entry name" value="MdtK-like"/>
</dbReference>
<reference evidence="11 12" key="1">
    <citation type="journal article" date="2012" name="J. Bacteriol.">
        <title>Draft Genome Sequence of Agrobacterium albertimagni Strain AOL15.</title>
        <authorList>
            <person name="Trimble W.L."/>
            <person name="Phung le T."/>
            <person name="Meyer F."/>
            <person name="Gilbert J.A."/>
            <person name="Silver S."/>
        </authorList>
    </citation>
    <scope>NUCLEOTIDE SEQUENCE [LARGE SCALE GENOMIC DNA]</scope>
    <source>
        <strain evidence="11 12">AOL15</strain>
    </source>
</reference>
<gene>
    <name evidence="11" type="ORF">QWE_07741</name>
</gene>
<evidence type="ECO:0000256" key="9">
    <source>
        <dbReference type="ARBA" id="ARBA00031636"/>
    </source>
</evidence>
<name>K2PGD6_9HYPH</name>
<feature type="transmembrane region" description="Helical" evidence="10">
    <location>
        <begin position="272"/>
        <end position="293"/>
    </location>
</feature>
<feature type="transmembrane region" description="Helical" evidence="10">
    <location>
        <begin position="345"/>
        <end position="370"/>
    </location>
</feature>
<keyword evidence="12" id="KW-1185">Reference proteome</keyword>
<dbReference type="eggNOG" id="COG0534">
    <property type="taxonomic scope" value="Bacteria"/>
</dbReference>
<dbReference type="CDD" id="cd13131">
    <property type="entry name" value="MATE_NorM_like"/>
    <property type="match status" value="1"/>
</dbReference>
<evidence type="ECO:0000313" key="11">
    <source>
        <dbReference type="EMBL" id="EKF59973.1"/>
    </source>
</evidence>
<dbReference type="InterPro" id="IPR002528">
    <property type="entry name" value="MATE_fam"/>
</dbReference>
<proteinExistence type="predicted"/>
<keyword evidence="6 10" id="KW-1133">Transmembrane helix</keyword>
<keyword evidence="2" id="KW-0813">Transport</keyword>
<feature type="transmembrane region" description="Helical" evidence="10">
    <location>
        <begin position="88"/>
        <end position="108"/>
    </location>
</feature>
<evidence type="ECO:0000256" key="10">
    <source>
        <dbReference type="SAM" id="Phobius"/>
    </source>
</evidence>
<comment type="subcellular location">
    <subcellularLocation>
        <location evidence="1">Cell inner membrane</location>
        <topology evidence="1">Multi-pass membrane protein</topology>
    </subcellularLocation>
</comment>
<evidence type="ECO:0000256" key="8">
    <source>
        <dbReference type="ARBA" id="ARBA00023136"/>
    </source>
</evidence>
<evidence type="ECO:0000313" key="12">
    <source>
        <dbReference type="Proteomes" id="UP000007123"/>
    </source>
</evidence>
<dbReference type="PANTHER" id="PTHR43298:SF2">
    <property type="entry name" value="FMN_FAD EXPORTER YEEO-RELATED"/>
    <property type="match status" value="1"/>
</dbReference>
<evidence type="ECO:0000256" key="4">
    <source>
        <dbReference type="ARBA" id="ARBA00022475"/>
    </source>
</evidence>
<feature type="transmembrane region" description="Helical" evidence="10">
    <location>
        <begin position="157"/>
        <end position="181"/>
    </location>
</feature>
<keyword evidence="8 10" id="KW-0472">Membrane</keyword>
<dbReference type="GO" id="GO:0042910">
    <property type="term" value="F:xenobiotic transmembrane transporter activity"/>
    <property type="evidence" value="ECO:0007669"/>
    <property type="project" value="InterPro"/>
</dbReference>
<sequence>MPLARDPLEAAFSVEIIAMHIDVAPLETHSHAPVGAGSWTSHIRATLSLGIPLIGAQLAQLGIHTTDVVIVGQLGAVPLAAMVLAGQFFFTIFIFGSGFSMAVMPMVAQAYGRGDIVSVRRSIRMGMWVSILYVILTMPLFFNAEAILLALGQKPEVAALAANYVFIIQLGLLPALLFAVLRALVSATGRARIVLWVTLGILILNAILAYALVLGHFGLPALGMTGAAIVAVIVQWVSFVAMVIYIQTRDETKRYELFVRFWRPDWQAFREVLHLGMPISVTVLAEVSLFSAASLLMGRIGTIELAAHGIALQLASIAFMLPLGLAQAATVRVGLAHGRGNYPELVRASITVLGIAGLMSLSGAILFLLVPNQLSAAFINENAPAAAEVLAYAGPLVMVAGLFQLVDGLQAIAAGLLRGLKDARVPMILALVSYWPIGFFLAWLMAFPLGIGGIGIWYGFCLGLASAAFMLSLRFYLKVRGEMQTARG</sequence>
<dbReference type="STRING" id="1156935.QWE_07741"/>
<dbReference type="AlphaFoldDB" id="K2PGD6"/>
<keyword evidence="7" id="KW-0406">Ion transport</keyword>
<dbReference type="InterPro" id="IPR050222">
    <property type="entry name" value="MATE_MdtK"/>
</dbReference>
<feature type="transmembrane region" description="Helical" evidence="10">
    <location>
        <begin position="456"/>
        <end position="477"/>
    </location>
</feature>
<keyword evidence="5 10" id="KW-0812">Transmembrane</keyword>
<dbReference type="Pfam" id="PF01554">
    <property type="entry name" value="MatE"/>
    <property type="match status" value="2"/>
</dbReference>
<comment type="caution">
    <text evidence="11">The sequence shown here is derived from an EMBL/GenBank/DDBJ whole genome shotgun (WGS) entry which is preliminary data.</text>
</comment>
<dbReference type="EMBL" id="ALJF01000006">
    <property type="protein sequence ID" value="EKF59973.1"/>
    <property type="molecule type" value="Genomic_DNA"/>
</dbReference>
<evidence type="ECO:0000256" key="7">
    <source>
        <dbReference type="ARBA" id="ARBA00023065"/>
    </source>
</evidence>
<keyword evidence="3" id="KW-0050">Antiport</keyword>
<dbReference type="PIRSF" id="PIRSF006603">
    <property type="entry name" value="DinF"/>
    <property type="match status" value="1"/>
</dbReference>
<feature type="transmembrane region" description="Helical" evidence="10">
    <location>
        <begin position="305"/>
        <end position="325"/>
    </location>
</feature>
<evidence type="ECO:0000256" key="1">
    <source>
        <dbReference type="ARBA" id="ARBA00004429"/>
    </source>
</evidence>
<dbReference type="PANTHER" id="PTHR43298">
    <property type="entry name" value="MULTIDRUG RESISTANCE PROTEIN NORM-RELATED"/>
    <property type="match status" value="1"/>
</dbReference>
<dbReference type="GO" id="GO:0015297">
    <property type="term" value="F:antiporter activity"/>
    <property type="evidence" value="ECO:0007669"/>
    <property type="project" value="UniProtKB-KW"/>
</dbReference>
<evidence type="ECO:0000256" key="2">
    <source>
        <dbReference type="ARBA" id="ARBA00022448"/>
    </source>
</evidence>
<protein>
    <recommendedName>
        <fullName evidence="9">Multidrug-efflux transporter</fullName>
    </recommendedName>
</protein>
<evidence type="ECO:0000256" key="5">
    <source>
        <dbReference type="ARBA" id="ARBA00022692"/>
    </source>
</evidence>
<feature type="transmembrane region" description="Helical" evidence="10">
    <location>
        <begin position="219"/>
        <end position="246"/>
    </location>
</feature>
<dbReference type="GO" id="GO:0006811">
    <property type="term" value="P:monoatomic ion transport"/>
    <property type="evidence" value="ECO:0007669"/>
    <property type="project" value="UniProtKB-KW"/>
</dbReference>
<keyword evidence="4" id="KW-1003">Cell membrane</keyword>
<organism evidence="11 12">
    <name type="scientific">Agrobacterium albertimagni AOL15</name>
    <dbReference type="NCBI Taxonomy" id="1156935"/>
    <lineage>
        <taxon>Bacteria</taxon>
        <taxon>Pseudomonadati</taxon>
        <taxon>Pseudomonadota</taxon>
        <taxon>Alphaproteobacteria</taxon>
        <taxon>Hyphomicrobiales</taxon>
        <taxon>Rhizobiaceae</taxon>
        <taxon>Rhizobium/Agrobacterium group</taxon>
        <taxon>Agrobacterium</taxon>
    </lineage>
</organism>
<feature type="transmembrane region" description="Helical" evidence="10">
    <location>
        <begin position="128"/>
        <end position="151"/>
    </location>
</feature>